<keyword evidence="10" id="KW-1185">Reference proteome</keyword>
<comment type="subunit">
    <text evidence="6">Homohexamer; trimer of dimers.</text>
</comment>
<dbReference type="EC" id="4.6.1.17" evidence="3 6"/>
<comment type="pathway">
    <text evidence="2 6">Cofactor biosynthesis; molybdopterin biosynthesis.</text>
</comment>
<dbReference type="InterPro" id="IPR023045">
    <property type="entry name" value="MoaC"/>
</dbReference>
<evidence type="ECO:0000256" key="2">
    <source>
        <dbReference type="ARBA" id="ARBA00005046"/>
    </source>
</evidence>
<evidence type="ECO:0000256" key="4">
    <source>
        <dbReference type="ARBA" id="ARBA00023150"/>
    </source>
</evidence>
<dbReference type="InterPro" id="IPR036522">
    <property type="entry name" value="MoaC_sf"/>
</dbReference>
<dbReference type="Proteomes" id="UP001500102">
    <property type="component" value="Unassembled WGS sequence"/>
</dbReference>
<dbReference type="InterPro" id="IPR047594">
    <property type="entry name" value="MoaC_bact/euk"/>
</dbReference>
<accession>A0ABP5KCL7</accession>
<dbReference type="NCBIfam" id="NF006870">
    <property type="entry name" value="PRK09364.1"/>
    <property type="match status" value="1"/>
</dbReference>
<comment type="similarity">
    <text evidence="6">Belongs to the MoaC family.</text>
</comment>
<feature type="active site" evidence="6">
    <location>
        <position position="151"/>
    </location>
</feature>
<gene>
    <name evidence="6 9" type="primary">moaC</name>
    <name evidence="9" type="ORF">GCM10009825_08670</name>
</gene>
<evidence type="ECO:0000256" key="5">
    <source>
        <dbReference type="ARBA" id="ARBA00023239"/>
    </source>
</evidence>
<dbReference type="SUPFAM" id="SSF55040">
    <property type="entry name" value="Molybdenum cofactor biosynthesis protein C, MoaC"/>
    <property type="match status" value="1"/>
</dbReference>
<dbReference type="PANTHER" id="PTHR22960:SF29">
    <property type="entry name" value="CYCLIC PYRANOPTERIN MONOPHOSPHATE SYNTHASE"/>
    <property type="match status" value="1"/>
</dbReference>
<dbReference type="InterPro" id="IPR002820">
    <property type="entry name" value="Mopterin_CF_biosynth-C_dom"/>
</dbReference>
<sequence length="180" mass="18594">MNEAENAEATPAPAENSTAENSAGDNTRLTHLRHDGTAQMVDVSNKAESTREATATATVRSTAEVLALLGGGELPKGDALAVARIAGIMAAKKTPDLIPLCHPLPIAKVTIDFELDTASVTVFATVKTRGVTGVEMEALTAASVAALSVYDMIKAVDKHAVLTDIKVLAKSGGKSGDWTL</sequence>
<keyword evidence="5 6" id="KW-0456">Lyase</keyword>
<feature type="binding site" evidence="6">
    <location>
        <begin position="136"/>
        <end position="137"/>
    </location>
    <ligand>
        <name>substrate</name>
    </ligand>
</feature>
<comment type="catalytic activity">
    <reaction evidence="1 6">
        <text>(8S)-3',8-cyclo-7,8-dihydroguanosine 5'-triphosphate = cyclic pyranopterin phosphate + diphosphate</text>
        <dbReference type="Rhea" id="RHEA:49580"/>
        <dbReference type="ChEBI" id="CHEBI:33019"/>
        <dbReference type="ChEBI" id="CHEBI:59648"/>
        <dbReference type="ChEBI" id="CHEBI:131766"/>
        <dbReference type="EC" id="4.6.1.17"/>
    </reaction>
</comment>
<dbReference type="Gene3D" id="3.30.70.640">
    <property type="entry name" value="Molybdopterin cofactor biosynthesis C (MoaC) domain"/>
    <property type="match status" value="1"/>
</dbReference>
<dbReference type="Pfam" id="PF01967">
    <property type="entry name" value="MoaC"/>
    <property type="match status" value="1"/>
</dbReference>
<dbReference type="HAMAP" id="MF_01224_B">
    <property type="entry name" value="MoaC_B"/>
    <property type="match status" value="1"/>
</dbReference>
<comment type="caution">
    <text evidence="9">The sequence shown here is derived from an EMBL/GenBank/DDBJ whole genome shotgun (WGS) entry which is preliminary data.</text>
</comment>
<proteinExistence type="inferred from homology"/>
<dbReference type="PANTHER" id="PTHR22960">
    <property type="entry name" value="MOLYBDOPTERIN COFACTOR SYNTHESIS PROTEIN A"/>
    <property type="match status" value="1"/>
</dbReference>
<keyword evidence="4 6" id="KW-0501">Molybdenum cofactor biosynthesis</keyword>
<dbReference type="InterPro" id="IPR050105">
    <property type="entry name" value="MoCo_biosynth_MoaA/MoaC"/>
</dbReference>
<feature type="compositionally biased region" description="Low complexity" evidence="7">
    <location>
        <begin position="1"/>
        <end position="20"/>
    </location>
</feature>
<evidence type="ECO:0000313" key="10">
    <source>
        <dbReference type="Proteomes" id="UP001500102"/>
    </source>
</evidence>
<dbReference type="CDD" id="cd01420">
    <property type="entry name" value="MoaC_PE"/>
    <property type="match status" value="1"/>
</dbReference>
<evidence type="ECO:0000313" key="9">
    <source>
        <dbReference type="EMBL" id="GAA2128838.1"/>
    </source>
</evidence>
<dbReference type="EMBL" id="BAAAQB010000010">
    <property type="protein sequence ID" value="GAA2128838.1"/>
    <property type="molecule type" value="Genomic_DNA"/>
</dbReference>
<protein>
    <recommendedName>
        <fullName evidence="3 6">Cyclic pyranopterin monophosphate synthase</fullName>
        <ecNumber evidence="3 6">4.6.1.17</ecNumber>
    </recommendedName>
    <alternativeName>
        <fullName evidence="6">Molybdenum cofactor biosynthesis protein C</fullName>
    </alternativeName>
</protein>
<feature type="region of interest" description="Disordered" evidence="7">
    <location>
        <begin position="1"/>
        <end position="28"/>
    </location>
</feature>
<evidence type="ECO:0000256" key="3">
    <source>
        <dbReference type="ARBA" id="ARBA00012575"/>
    </source>
</evidence>
<feature type="binding site" evidence="6">
    <location>
        <begin position="100"/>
        <end position="102"/>
    </location>
    <ligand>
        <name>substrate</name>
    </ligand>
</feature>
<evidence type="ECO:0000256" key="1">
    <source>
        <dbReference type="ARBA" id="ARBA00001637"/>
    </source>
</evidence>
<evidence type="ECO:0000256" key="7">
    <source>
        <dbReference type="SAM" id="MobiDB-lite"/>
    </source>
</evidence>
<evidence type="ECO:0000256" key="6">
    <source>
        <dbReference type="HAMAP-Rule" id="MF_01224"/>
    </source>
</evidence>
<reference evidence="10" key="1">
    <citation type="journal article" date="2019" name="Int. J. Syst. Evol. Microbiol.">
        <title>The Global Catalogue of Microorganisms (GCM) 10K type strain sequencing project: providing services to taxonomists for standard genome sequencing and annotation.</title>
        <authorList>
            <consortium name="The Broad Institute Genomics Platform"/>
            <consortium name="The Broad Institute Genome Sequencing Center for Infectious Disease"/>
            <person name="Wu L."/>
            <person name="Ma J."/>
        </authorList>
    </citation>
    <scope>NUCLEOTIDE SEQUENCE [LARGE SCALE GENOMIC DNA]</scope>
    <source>
        <strain evidence="10">JCM 15921</strain>
    </source>
</reference>
<comment type="function">
    <text evidence="6">Catalyzes the conversion of (8S)-3',8-cyclo-7,8-dihydroguanosine 5'-triphosphate to cyclic pyranopterin monophosphate (cPMP).</text>
</comment>
<evidence type="ECO:0000259" key="8">
    <source>
        <dbReference type="Pfam" id="PF01967"/>
    </source>
</evidence>
<dbReference type="NCBIfam" id="TIGR00581">
    <property type="entry name" value="moaC"/>
    <property type="match status" value="1"/>
</dbReference>
<feature type="domain" description="Molybdopterin cofactor biosynthesis C (MoaC)" evidence="8">
    <location>
        <begin position="40"/>
        <end position="173"/>
    </location>
</feature>
<name>A0ABP5KCL7_9MICC</name>
<organism evidence="9 10">
    <name type="scientific">Arthrobacter humicola</name>
    <dbReference type="NCBI Taxonomy" id="409291"/>
    <lineage>
        <taxon>Bacteria</taxon>
        <taxon>Bacillati</taxon>
        <taxon>Actinomycetota</taxon>
        <taxon>Actinomycetes</taxon>
        <taxon>Micrococcales</taxon>
        <taxon>Micrococcaceae</taxon>
        <taxon>Arthrobacter</taxon>
    </lineage>
</organism>